<dbReference type="Proteomes" id="UP000034665">
    <property type="component" value="Unassembled WGS sequence"/>
</dbReference>
<dbReference type="GO" id="GO:0006302">
    <property type="term" value="P:double-strand break repair"/>
    <property type="evidence" value="ECO:0007669"/>
    <property type="project" value="TreeGrafter"/>
</dbReference>
<reference evidence="5 6" key="1">
    <citation type="journal article" date="2015" name="Nature">
        <title>rRNA introns, odd ribosomes, and small enigmatic genomes across a large radiation of phyla.</title>
        <authorList>
            <person name="Brown C.T."/>
            <person name="Hug L.A."/>
            <person name="Thomas B.C."/>
            <person name="Sharon I."/>
            <person name="Castelle C.J."/>
            <person name="Singh A."/>
            <person name="Wilkins M.J."/>
            <person name="Williams K.H."/>
            <person name="Banfield J.F."/>
        </authorList>
    </citation>
    <scope>NUCLEOTIDE SEQUENCE [LARGE SCALE GENOMIC DNA]</scope>
</reference>
<protein>
    <submittedName>
        <fullName evidence="5">Repair protein RecO protein</fullName>
    </submittedName>
</protein>
<dbReference type="InterPro" id="IPR037278">
    <property type="entry name" value="ARFGAP/RecO"/>
</dbReference>
<dbReference type="SUPFAM" id="SSF50249">
    <property type="entry name" value="Nucleic acid-binding proteins"/>
    <property type="match status" value="1"/>
</dbReference>
<evidence type="ECO:0000313" key="6">
    <source>
        <dbReference type="Proteomes" id="UP000034665"/>
    </source>
</evidence>
<accession>A0A0G0RF78</accession>
<dbReference type="NCBIfam" id="TIGR00613">
    <property type="entry name" value="reco"/>
    <property type="match status" value="1"/>
</dbReference>
<dbReference type="AlphaFoldDB" id="A0A0G0RF78"/>
<dbReference type="InterPro" id="IPR003717">
    <property type="entry name" value="RecO"/>
</dbReference>
<evidence type="ECO:0000256" key="1">
    <source>
        <dbReference type="ARBA" id="ARBA00022763"/>
    </source>
</evidence>
<dbReference type="PANTHER" id="PTHR33991:SF1">
    <property type="entry name" value="DNA REPAIR PROTEIN RECO"/>
    <property type="match status" value="1"/>
</dbReference>
<feature type="domain" description="DNA replication/recombination mediator RecO N-terminal" evidence="4">
    <location>
        <begin position="1"/>
        <end position="62"/>
    </location>
</feature>
<comment type="caution">
    <text evidence="5">The sequence shown here is derived from an EMBL/GenBank/DDBJ whole genome shotgun (WGS) entry which is preliminary data.</text>
</comment>
<dbReference type="STRING" id="1619013.UT41_C0002G0091"/>
<evidence type="ECO:0000256" key="3">
    <source>
        <dbReference type="ARBA" id="ARBA00023204"/>
    </source>
</evidence>
<proteinExistence type="predicted"/>
<dbReference type="SUPFAM" id="SSF57863">
    <property type="entry name" value="ArfGap/RecO-like zinc finger"/>
    <property type="match status" value="1"/>
</dbReference>
<keyword evidence="1" id="KW-0227">DNA damage</keyword>
<sequence>MTEYYTEAFVLDKEDFKEHDGMIHLYTEELGKVSARARGLKKILSKSSAHLEPLNFVRVRLMQMKSGYFQIIDVLPHHEVSVTEKKKSQQHWGILFAMATFINKMTPELHPDQYLWNMIKKIAGVEVDEATMYQFLLKAFGFDPQYAVCNACQHSDVHYFLHDDHGFYCKGCASNIGSNAVLLR</sequence>
<dbReference type="Pfam" id="PF11967">
    <property type="entry name" value="RecO_N"/>
    <property type="match status" value="1"/>
</dbReference>
<keyword evidence="3" id="KW-0234">DNA repair</keyword>
<evidence type="ECO:0000313" key="5">
    <source>
        <dbReference type="EMBL" id="KKR12317.1"/>
    </source>
</evidence>
<organism evidence="5 6">
    <name type="scientific">Candidatus Wolfebacteria bacterium GW2011_GWC2_39_22</name>
    <dbReference type="NCBI Taxonomy" id="1619013"/>
    <lineage>
        <taxon>Bacteria</taxon>
        <taxon>Candidatus Wolfeibacteriota</taxon>
    </lineage>
</organism>
<dbReference type="GO" id="GO:0043590">
    <property type="term" value="C:bacterial nucleoid"/>
    <property type="evidence" value="ECO:0007669"/>
    <property type="project" value="TreeGrafter"/>
</dbReference>
<dbReference type="Gene3D" id="2.40.50.140">
    <property type="entry name" value="Nucleic acid-binding proteins"/>
    <property type="match status" value="1"/>
</dbReference>
<dbReference type="PANTHER" id="PTHR33991">
    <property type="entry name" value="DNA REPAIR PROTEIN RECO"/>
    <property type="match status" value="1"/>
</dbReference>
<dbReference type="GO" id="GO:0006310">
    <property type="term" value="P:DNA recombination"/>
    <property type="evidence" value="ECO:0007669"/>
    <property type="project" value="UniProtKB-KW"/>
</dbReference>
<keyword evidence="2" id="KW-0233">DNA recombination</keyword>
<evidence type="ECO:0000256" key="2">
    <source>
        <dbReference type="ARBA" id="ARBA00023172"/>
    </source>
</evidence>
<gene>
    <name evidence="5" type="ORF">UT41_C0002G0091</name>
</gene>
<dbReference type="InterPro" id="IPR012340">
    <property type="entry name" value="NA-bd_OB-fold"/>
</dbReference>
<name>A0A0G0RF78_9BACT</name>
<dbReference type="EMBL" id="LBWR01000002">
    <property type="protein sequence ID" value="KKR12317.1"/>
    <property type="molecule type" value="Genomic_DNA"/>
</dbReference>
<dbReference type="InterPro" id="IPR022572">
    <property type="entry name" value="DNA_rep/recomb_RecO_N"/>
</dbReference>
<evidence type="ECO:0000259" key="4">
    <source>
        <dbReference type="Pfam" id="PF11967"/>
    </source>
</evidence>